<proteinExistence type="predicted"/>
<evidence type="ECO:0000256" key="2">
    <source>
        <dbReference type="ARBA" id="ARBA00023002"/>
    </source>
</evidence>
<evidence type="ECO:0000313" key="5">
    <source>
        <dbReference type="EMBL" id="NME29340.1"/>
    </source>
</evidence>
<evidence type="ECO:0000256" key="1">
    <source>
        <dbReference type="ARBA" id="ARBA00022630"/>
    </source>
</evidence>
<dbReference type="InterPro" id="IPR036318">
    <property type="entry name" value="FAD-bd_PCMH-like_sf"/>
</dbReference>
<dbReference type="SUPFAM" id="SSF56176">
    <property type="entry name" value="FAD-binding/transporter-associated domain-like"/>
    <property type="match status" value="1"/>
</dbReference>
<dbReference type="InterPro" id="IPR051312">
    <property type="entry name" value="Diverse_Substr_Oxidored"/>
</dbReference>
<gene>
    <name evidence="4" type="ORF">ACGTZG_01860</name>
    <name evidence="5" type="ORF">HF872_12065</name>
</gene>
<sequence length="261" mass="28888">MNIAHYVKAKSLEEAWQLNQKRSAVILGGGCWLRMSPRRRVATAIDLMDLGLDEIRETEEAFYIGAMVPLRQLEISESLETYTQGAMKEALRHIVGTQFRNMATVGGSIWGRFGFSDVLTLFLALDAEADLYKGGRIPLSLFAEKTADTDILKGIYLPKKKRRTAYASLRLNATDFPVLACAVSRTADSVSCSVGARPMRAQVRCLPAGTGMTGEEAERAAREVADSLSFEDNMRASRIYRHDMAMVLCRRLLLQTAGEGD</sequence>
<dbReference type="Proteomes" id="UP001605989">
    <property type="component" value="Unassembled WGS sequence"/>
</dbReference>
<dbReference type="PROSITE" id="PS51387">
    <property type="entry name" value="FAD_PCMH"/>
    <property type="match status" value="1"/>
</dbReference>
<dbReference type="InterPro" id="IPR016169">
    <property type="entry name" value="FAD-bd_PCMH_sub2"/>
</dbReference>
<dbReference type="EMBL" id="JBIEKR010000002">
    <property type="protein sequence ID" value="MFG6271931.1"/>
    <property type="molecule type" value="Genomic_DNA"/>
</dbReference>
<feature type="domain" description="FAD-binding PCMH-type" evidence="3">
    <location>
        <begin position="1"/>
        <end position="162"/>
    </location>
</feature>
<dbReference type="InterPro" id="IPR005107">
    <property type="entry name" value="CO_DH_flav_C"/>
</dbReference>
<dbReference type="SUPFAM" id="SSF55447">
    <property type="entry name" value="CO dehydrogenase flavoprotein C-terminal domain-like"/>
    <property type="match status" value="1"/>
</dbReference>
<dbReference type="OrthoDB" id="9803647at2"/>
<keyword evidence="1" id="KW-0285">Flavoprotein</keyword>
<keyword evidence="2" id="KW-0560">Oxidoreductase</keyword>
<dbReference type="RefSeq" id="WP_059076126.1">
    <property type="nucleotide sequence ID" value="NZ_CP011940.1"/>
</dbReference>
<dbReference type="GO" id="GO:0071949">
    <property type="term" value="F:FAD binding"/>
    <property type="evidence" value="ECO:0007669"/>
    <property type="project" value="InterPro"/>
</dbReference>
<dbReference type="GO" id="GO:0016491">
    <property type="term" value="F:oxidoreductase activity"/>
    <property type="evidence" value="ECO:0007669"/>
    <property type="project" value="UniProtKB-KW"/>
</dbReference>
<dbReference type="KEGG" id="mhw:ACT01_11605"/>
<evidence type="ECO:0000313" key="6">
    <source>
        <dbReference type="Proteomes" id="UP000591071"/>
    </source>
</evidence>
<evidence type="ECO:0000313" key="4">
    <source>
        <dbReference type="EMBL" id="MFG6271931.1"/>
    </source>
</evidence>
<reference evidence="4 7" key="2">
    <citation type="submission" date="2024-10" db="EMBL/GenBank/DDBJ databases">
        <authorList>
            <person name="Sang B.-I."/>
            <person name="Prabhaharan D."/>
        </authorList>
    </citation>
    <scope>NUCLEOTIDE SEQUENCE [LARGE SCALE GENOMIC DNA]</scope>
    <source>
        <strain evidence="4 7">MH</strain>
    </source>
</reference>
<evidence type="ECO:0000259" key="3">
    <source>
        <dbReference type="PROSITE" id="PS51387"/>
    </source>
</evidence>
<evidence type="ECO:0000313" key="7">
    <source>
        <dbReference type="Proteomes" id="UP001605989"/>
    </source>
</evidence>
<dbReference type="EMBL" id="JABAFG010000029">
    <property type="protein sequence ID" value="NME29340.1"/>
    <property type="molecule type" value="Genomic_DNA"/>
</dbReference>
<dbReference type="AlphaFoldDB" id="A0A848BVR5"/>
<dbReference type="InterPro" id="IPR036683">
    <property type="entry name" value="CO_DH_flav_C_dom_sf"/>
</dbReference>
<dbReference type="Proteomes" id="UP000591071">
    <property type="component" value="Unassembled WGS sequence"/>
</dbReference>
<comment type="caution">
    <text evidence="5">The sequence shown here is derived from an EMBL/GenBank/DDBJ whole genome shotgun (WGS) entry which is preliminary data.</text>
</comment>
<dbReference type="PANTHER" id="PTHR42659">
    <property type="entry name" value="XANTHINE DEHYDROGENASE SUBUNIT C-RELATED"/>
    <property type="match status" value="1"/>
</dbReference>
<dbReference type="Gene3D" id="3.30.465.10">
    <property type="match status" value="1"/>
</dbReference>
<dbReference type="InterPro" id="IPR016166">
    <property type="entry name" value="FAD-bd_PCMH"/>
</dbReference>
<protein>
    <submittedName>
        <fullName evidence="5">Carbon monoxide dehydrogenase</fullName>
    </submittedName>
    <submittedName>
        <fullName evidence="4">FAD binding domain-containing protein</fullName>
    </submittedName>
</protein>
<reference evidence="5 6" key="1">
    <citation type="submission" date="2020-04" db="EMBL/GenBank/DDBJ databases">
        <authorList>
            <person name="Hitch T.C.A."/>
            <person name="Wylensek D."/>
            <person name="Clavel T."/>
        </authorList>
    </citation>
    <scope>NUCLEOTIDE SEQUENCE [LARGE SCALE GENOMIC DNA]</scope>
    <source>
        <strain evidence="5 6">Oil-RF-744-FAT-WT-6-1</strain>
    </source>
</reference>
<dbReference type="InterPro" id="IPR002346">
    <property type="entry name" value="Mopterin_DH_FAD-bd"/>
</dbReference>
<accession>A0A848BVR5</accession>
<dbReference type="SMART" id="SM01092">
    <property type="entry name" value="CO_deh_flav_C"/>
    <property type="match status" value="1"/>
</dbReference>
<dbReference type="PANTHER" id="PTHR42659:SF9">
    <property type="entry name" value="XANTHINE DEHYDROGENASE FAD-BINDING SUBUNIT XDHB-RELATED"/>
    <property type="match status" value="1"/>
</dbReference>
<dbReference type="Gene3D" id="3.30.390.50">
    <property type="entry name" value="CO dehydrogenase flavoprotein, C-terminal domain"/>
    <property type="match status" value="1"/>
</dbReference>
<keyword evidence="7" id="KW-1185">Reference proteome</keyword>
<organism evidence="5 6">
    <name type="scientific">Megasphaera hexanoica</name>
    <dbReference type="NCBI Taxonomy" id="1675036"/>
    <lineage>
        <taxon>Bacteria</taxon>
        <taxon>Bacillati</taxon>
        <taxon>Bacillota</taxon>
        <taxon>Negativicutes</taxon>
        <taxon>Veillonellales</taxon>
        <taxon>Veillonellaceae</taxon>
        <taxon>Megasphaera</taxon>
    </lineage>
</organism>
<name>A0A848BVR5_9FIRM</name>
<dbReference type="Pfam" id="PF00941">
    <property type="entry name" value="FAD_binding_5"/>
    <property type="match status" value="1"/>
</dbReference>